<keyword evidence="1" id="KW-0472">Membrane</keyword>
<proteinExistence type="predicted"/>
<keyword evidence="1" id="KW-1133">Transmembrane helix</keyword>
<dbReference type="AlphaFoldDB" id="A0A8S9ZKN5"/>
<keyword evidence="3" id="KW-1185">Reference proteome</keyword>
<evidence type="ECO:0000313" key="2">
    <source>
        <dbReference type="EMBL" id="KAF7633833.1"/>
    </source>
</evidence>
<evidence type="ECO:0008006" key="4">
    <source>
        <dbReference type="Google" id="ProtNLM"/>
    </source>
</evidence>
<dbReference type="Proteomes" id="UP000605970">
    <property type="component" value="Unassembled WGS sequence"/>
</dbReference>
<comment type="caution">
    <text evidence="2">The sequence shown here is derived from an EMBL/GenBank/DDBJ whole genome shotgun (WGS) entry which is preliminary data.</text>
</comment>
<accession>A0A8S9ZKN5</accession>
<sequence length="93" mass="10678">MLSISSVFLLVGAFCILTGVPVFICAKRLIAEYSKFSVERSKIELNNSTYLEQFDKEHEHLLFKKVNLEKLLLLGVFLLVLGNLLFYVLYGYI</sequence>
<evidence type="ECO:0000313" key="3">
    <source>
        <dbReference type="Proteomes" id="UP000605970"/>
    </source>
</evidence>
<protein>
    <recommendedName>
        <fullName evidence="4">DUF3899 domain-containing protein</fullName>
    </recommendedName>
</protein>
<organism evidence="2 3">
    <name type="scientific">Meloidogyne graminicola</name>
    <dbReference type="NCBI Taxonomy" id="189291"/>
    <lineage>
        <taxon>Eukaryota</taxon>
        <taxon>Metazoa</taxon>
        <taxon>Ecdysozoa</taxon>
        <taxon>Nematoda</taxon>
        <taxon>Chromadorea</taxon>
        <taxon>Rhabditida</taxon>
        <taxon>Tylenchina</taxon>
        <taxon>Tylenchomorpha</taxon>
        <taxon>Tylenchoidea</taxon>
        <taxon>Meloidogynidae</taxon>
        <taxon>Meloidogyninae</taxon>
        <taxon>Meloidogyne</taxon>
    </lineage>
</organism>
<feature type="transmembrane region" description="Helical" evidence="1">
    <location>
        <begin position="6"/>
        <end position="26"/>
    </location>
</feature>
<evidence type="ECO:0000256" key="1">
    <source>
        <dbReference type="SAM" id="Phobius"/>
    </source>
</evidence>
<keyword evidence="1" id="KW-0812">Transmembrane</keyword>
<reference evidence="2" key="1">
    <citation type="journal article" date="2020" name="Ecol. Evol.">
        <title>Genome structure and content of the rice root-knot nematode (Meloidogyne graminicola).</title>
        <authorList>
            <person name="Phan N.T."/>
            <person name="Danchin E.G.J."/>
            <person name="Klopp C."/>
            <person name="Perfus-Barbeoch L."/>
            <person name="Kozlowski D.K."/>
            <person name="Koutsovoulos G.D."/>
            <person name="Lopez-Roques C."/>
            <person name="Bouchez O."/>
            <person name="Zahm M."/>
            <person name="Besnard G."/>
            <person name="Bellafiore S."/>
        </authorList>
    </citation>
    <scope>NUCLEOTIDE SEQUENCE</scope>
    <source>
        <strain evidence="2">VN-18</strain>
    </source>
</reference>
<gene>
    <name evidence="2" type="ORF">Mgra_00006801</name>
</gene>
<feature type="transmembrane region" description="Helical" evidence="1">
    <location>
        <begin position="71"/>
        <end position="90"/>
    </location>
</feature>
<name>A0A8S9ZKN5_9BILA</name>
<dbReference type="EMBL" id="JABEBT010000069">
    <property type="protein sequence ID" value="KAF7633833.1"/>
    <property type="molecule type" value="Genomic_DNA"/>
</dbReference>